<dbReference type="Pfam" id="PF11605">
    <property type="entry name" value="Vps36_ESCRT-II"/>
    <property type="match status" value="1"/>
</dbReference>
<keyword evidence="1" id="KW-0967">Endosome</keyword>
<dbReference type="Proteomes" id="UP000616885">
    <property type="component" value="Unassembled WGS sequence"/>
</dbReference>
<dbReference type="GO" id="GO:0043328">
    <property type="term" value="P:protein transport to vacuole involved in ubiquitin-dependent protein catabolic process via the multivesicular body sorting pathway"/>
    <property type="evidence" value="ECO:0007669"/>
    <property type="project" value="UniProtKB-UniRule"/>
</dbReference>
<comment type="subunit">
    <text evidence="1">Component of the endosomal sorting complex required for transport II (ESCRT-II).</text>
</comment>
<comment type="subcellular location">
    <subcellularLocation>
        <location evidence="1">Cytoplasm</location>
    </subcellularLocation>
    <subcellularLocation>
        <location evidence="1">Endosome</location>
    </subcellularLocation>
</comment>
<dbReference type="EMBL" id="JADCTT010000013">
    <property type="protein sequence ID" value="KAF9745017.1"/>
    <property type="molecule type" value="Genomic_DNA"/>
</dbReference>
<dbReference type="GO" id="GO:0043130">
    <property type="term" value="F:ubiquitin binding"/>
    <property type="evidence" value="ECO:0007669"/>
    <property type="project" value="UniProtKB-UniRule"/>
</dbReference>
<organism evidence="3 4">
    <name type="scientific">Bionectria ochroleuca</name>
    <name type="common">Gliocladium roseum</name>
    <dbReference type="NCBI Taxonomy" id="29856"/>
    <lineage>
        <taxon>Eukaryota</taxon>
        <taxon>Fungi</taxon>
        <taxon>Dikarya</taxon>
        <taxon>Ascomycota</taxon>
        <taxon>Pezizomycotina</taxon>
        <taxon>Sordariomycetes</taxon>
        <taxon>Hypocreomycetidae</taxon>
        <taxon>Hypocreales</taxon>
        <taxon>Bionectriaceae</taxon>
        <taxon>Clonostachys</taxon>
    </lineage>
</organism>
<evidence type="ECO:0000259" key="2">
    <source>
        <dbReference type="PROSITE" id="PS51495"/>
    </source>
</evidence>
<dbReference type="GO" id="GO:0000814">
    <property type="term" value="C:ESCRT II complex"/>
    <property type="evidence" value="ECO:0007669"/>
    <property type="project" value="UniProtKB-UniRule"/>
</dbReference>
<dbReference type="PROSITE" id="PS51495">
    <property type="entry name" value="GLUE"/>
    <property type="match status" value="1"/>
</dbReference>
<dbReference type="GO" id="GO:0031902">
    <property type="term" value="C:late endosome membrane"/>
    <property type="evidence" value="ECO:0007669"/>
    <property type="project" value="UniProtKB-UniRule"/>
</dbReference>
<keyword evidence="1" id="KW-0653">Protein transport</keyword>
<dbReference type="Gene3D" id="2.30.29.30">
    <property type="entry name" value="Pleckstrin-homology domain (PH domain)/Phosphotyrosine-binding domain (PTB)"/>
    <property type="match status" value="1"/>
</dbReference>
<comment type="similarity">
    <text evidence="1">Belongs to the VPS36 family.</text>
</comment>
<reference evidence="3" key="1">
    <citation type="submission" date="2020-10" db="EMBL/GenBank/DDBJ databases">
        <title>High-Quality Genome Resource of Clonostachys rosea strain S41 by Oxford Nanopore Long-Read Sequencing.</title>
        <authorList>
            <person name="Wang H."/>
        </authorList>
    </citation>
    <scope>NUCLEOTIDE SEQUENCE</scope>
    <source>
        <strain evidence="3">S41</strain>
    </source>
</reference>
<comment type="function">
    <text evidence="1">Component of the ESCRT-II complex (endosomal sorting complex required for transport II), which is required for multivesicular body (MVB) formation and sorting of endosomal cargo proteins into MVBs.</text>
</comment>
<name>A0A8H7N1N4_BIOOC</name>
<keyword evidence="1" id="KW-0963">Cytoplasm</keyword>
<gene>
    <name evidence="3" type="ORF">IM811_004639</name>
</gene>
<feature type="domain" description="GLUE N-terminal" evidence="2">
    <location>
        <begin position="6"/>
        <end position="123"/>
    </location>
</feature>
<comment type="caution">
    <text evidence="3">The sequence shown here is derived from an EMBL/GenBank/DDBJ whole genome shotgun (WGS) entry which is preliminary data.</text>
</comment>
<dbReference type="SUPFAM" id="SSF50729">
    <property type="entry name" value="PH domain-like"/>
    <property type="match status" value="1"/>
</dbReference>
<dbReference type="PANTHER" id="PTHR13128">
    <property type="entry name" value="VACUOLAR PROTEIN-SORTING-ASSOCIATED PROTEIN 36"/>
    <property type="match status" value="1"/>
</dbReference>
<evidence type="ECO:0000313" key="4">
    <source>
        <dbReference type="Proteomes" id="UP000616885"/>
    </source>
</evidence>
<dbReference type="GO" id="GO:0032266">
    <property type="term" value="F:phosphatidylinositol-3-phosphate binding"/>
    <property type="evidence" value="ECO:0007669"/>
    <property type="project" value="UniProtKB-UniRule"/>
</dbReference>
<dbReference type="InterPro" id="IPR021648">
    <property type="entry name" value="GLUE_dom"/>
</dbReference>
<dbReference type="AlphaFoldDB" id="A0A8H7N1N4"/>
<sequence>MFLKHIDLTTALRPFYLPDEVLLFVQDNVGLYEGKFKLPNYQNGQVYLTTHRICYVDKEDPRSYSVALELKEVDRYEFYAGFFKSSAKITLIPKPPSAHPFYPLRSPGPAISGTDRLSHAQTAPGQILSSRQRPLLLGFARYAASPTQCRPTLTLSLQMLIPHCHHVWPAVSSPPWHMF</sequence>
<proteinExistence type="inferred from homology"/>
<dbReference type="InterPro" id="IPR011993">
    <property type="entry name" value="PH-like_dom_sf"/>
</dbReference>
<evidence type="ECO:0000313" key="3">
    <source>
        <dbReference type="EMBL" id="KAF9745017.1"/>
    </source>
</evidence>
<protein>
    <recommendedName>
        <fullName evidence="1">Vacuolar protein-sorting-associated protein 36</fullName>
    </recommendedName>
    <alternativeName>
        <fullName evidence="1">ESCRT-II complex subunit VPS36</fullName>
    </alternativeName>
</protein>
<keyword evidence="1" id="KW-0813">Transport</keyword>
<dbReference type="PANTHER" id="PTHR13128:SF12">
    <property type="entry name" value="VACUOLAR PROTEIN-SORTING-ASSOCIATED PROTEIN 36"/>
    <property type="match status" value="1"/>
</dbReference>
<evidence type="ECO:0000256" key="1">
    <source>
        <dbReference type="RuleBase" id="RU367095"/>
    </source>
</evidence>
<dbReference type="InterPro" id="IPR037855">
    <property type="entry name" value="Vps36"/>
</dbReference>
<accession>A0A8H7N1N4</accession>